<feature type="compositionally biased region" description="Polar residues" evidence="1">
    <location>
        <begin position="59"/>
        <end position="74"/>
    </location>
</feature>
<name>A0A183J9B1_9BILA</name>
<reference evidence="2 3" key="2">
    <citation type="submission" date="2018-11" db="EMBL/GenBank/DDBJ databases">
        <authorList>
            <consortium name="Pathogen Informatics"/>
        </authorList>
    </citation>
    <scope>NUCLEOTIDE SEQUENCE [LARGE SCALE GENOMIC DNA]</scope>
</reference>
<proteinExistence type="predicted"/>
<dbReference type="EMBL" id="UZAM01017879">
    <property type="protein sequence ID" value="VDP48657.1"/>
    <property type="molecule type" value="Genomic_DNA"/>
</dbReference>
<evidence type="ECO:0000313" key="3">
    <source>
        <dbReference type="Proteomes" id="UP000270296"/>
    </source>
</evidence>
<evidence type="ECO:0000313" key="4">
    <source>
        <dbReference type="WBParaSite" id="SBAD_0001286701-mRNA-1"/>
    </source>
</evidence>
<dbReference type="Proteomes" id="UP000270296">
    <property type="component" value="Unassembled WGS sequence"/>
</dbReference>
<accession>A0A183J9B1</accession>
<feature type="region of interest" description="Disordered" evidence="1">
    <location>
        <begin position="38"/>
        <end position="74"/>
    </location>
</feature>
<protein>
    <submittedName>
        <fullName evidence="2 4">Uncharacterized protein</fullName>
    </submittedName>
</protein>
<evidence type="ECO:0000256" key="1">
    <source>
        <dbReference type="SAM" id="MobiDB-lite"/>
    </source>
</evidence>
<dbReference type="WBParaSite" id="SBAD_0001286701-mRNA-1">
    <property type="protein sequence ID" value="SBAD_0001286701-mRNA-1"/>
    <property type="gene ID" value="SBAD_0001286701"/>
</dbReference>
<feature type="compositionally biased region" description="Low complexity" evidence="1">
    <location>
        <begin position="46"/>
        <end position="58"/>
    </location>
</feature>
<dbReference type="AlphaFoldDB" id="A0A183J9B1"/>
<evidence type="ECO:0000313" key="2">
    <source>
        <dbReference type="EMBL" id="VDP48657.1"/>
    </source>
</evidence>
<gene>
    <name evidence="2" type="ORF">SBAD_LOCUS12459</name>
</gene>
<keyword evidence="3" id="KW-1185">Reference proteome</keyword>
<reference evidence="4" key="1">
    <citation type="submission" date="2016-06" db="UniProtKB">
        <authorList>
            <consortium name="WormBaseParasite"/>
        </authorList>
    </citation>
    <scope>IDENTIFICATION</scope>
</reference>
<sequence length="74" mass="8355">MREAEIQDELESLFRQRQRLNNFASKLMDLAEEDFEIEMRTPSRPNSIKSVSASNSSKTETTATSSNGNIVSET</sequence>
<organism evidence="4">
    <name type="scientific">Soboliphyme baturini</name>
    <dbReference type="NCBI Taxonomy" id="241478"/>
    <lineage>
        <taxon>Eukaryota</taxon>
        <taxon>Metazoa</taxon>
        <taxon>Ecdysozoa</taxon>
        <taxon>Nematoda</taxon>
        <taxon>Enoplea</taxon>
        <taxon>Dorylaimia</taxon>
        <taxon>Dioctophymatida</taxon>
        <taxon>Dioctophymatoidea</taxon>
        <taxon>Soboliphymatidae</taxon>
        <taxon>Soboliphyme</taxon>
    </lineage>
</organism>